<evidence type="ECO:0000313" key="2">
    <source>
        <dbReference type="Proteomes" id="UP000320679"/>
    </source>
</evidence>
<reference evidence="1 2" key="1">
    <citation type="submission" date="2019-03" db="EMBL/GenBank/DDBJ databases">
        <title>Metabolic potential of uncultured bacteria and archaea associated with petroleum seepage in deep-sea sediments.</title>
        <authorList>
            <person name="Dong X."/>
            <person name="Hubert C."/>
        </authorList>
    </citation>
    <scope>NUCLEOTIDE SEQUENCE [LARGE SCALE GENOMIC DNA]</scope>
    <source>
        <strain evidence="1">E29_bin78</strain>
    </source>
</reference>
<accession>A0A523UX22</accession>
<dbReference type="Proteomes" id="UP000320679">
    <property type="component" value="Unassembled WGS sequence"/>
</dbReference>
<name>A0A523UX22_UNCAE</name>
<proteinExistence type="predicted"/>
<dbReference type="AlphaFoldDB" id="A0A523UX22"/>
<dbReference type="EMBL" id="SOJK01000105">
    <property type="protein sequence ID" value="TET47085.1"/>
    <property type="molecule type" value="Genomic_DNA"/>
</dbReference>
<evidence type="ECO:0000313" key="1">
    <source>
        <dbReference type="EMBL" id="TET47085.1"/>
    </source>
</evidence>
<organism evidence="1 2">
    <name type="scientific">Aerophobetes bacterium</name>
    <dbReference type="NCBI Taxonomy" id="2030807"/>
    <lineage>
        <taxon>Bacteria</taxon>
        <taxon>Candidatus Aerophobota</taxon>
    </lineage>
</organism>
<protein>
    <submittedName>
        <fullName evidence="1">Uncharacterized protein</fullName>
    </submittedName>
</protein>
<sequence>MFSVSLPSTKEEFLREAERHIFSMGLADSGSKLCLANMRYGLAKIHWWQESLGISPKATFVATPDMTVTRNLNRWRSGFAYGGRISWESEREDFVILDTKPNACGMLVGGLNYSPEERQILSKIRSFQRSENAIEGIKVKWDFHKGNHFIDIFSVKPTREIELPSYVFIIHGSATELKGENPAGWGLYYDDDSSLKRTAEVITTPFGPLYILEGERARKYWKCYQFANSFSKKRRELVAQKLFGDFELLSNETHQGLISCNEILLGCHHINDKDAIYPLTLRGDLPAYLLKGKKNLKPASIENLGFAKRARQLGVYQRLRKANVIPHGGGYTFPHILDVEEILEIGGKRYFKADAANDRGKEIIFDARDIPYLYRGRNVLLKILELDLGEIIAKLLPLYVIKV</sequence>
<gene>
    <name evidence="1" type="ORF">E3J59_02350</name>
</gene>
<comment type="caution">
    <text evidence="1">The sequence shown here is derived from an EMBL/GenBank/DDBJ whole genome shotgun (WGS) entry which is preliminary data.</text>
</comment>